<comment type="caution">
    <text evidence="1">The sequence shown here is derived from an EMBL/GenBank/DDBJ whole genome shotgun (WGS) entry which is preliminary data.</text>
</comment>
<protein>
    <submittedName>
        <fullName evidence="1">Uncharacterized protein</fullName>
    </submittedName>
</protein>
<evidence type="ECO:0000313" key="2">
    <source>
        <dbReference type="Proteomes" id="UP001180020"/>
    </source>
</evidence>
<reference evidence="1" key="2">
    <citation type="submission" date="2023-06" db="EMBL/GenBank/DDBJ databases">
        <authorList>
            <person name="Ma L."/>
            <person name="Liu K.-W."/>
            <person name="Li Z."/>
            <person name="Hsiao Y.-Y."/>
            <person name="Qi Y."/>
            <person name="Fu T."/>
            <person name="Tang G."/>
            <person name="Zhang D."/>
            <person name="Sun W.-H."/>
            <person name="Liu D.-K."/>
            <person name="Li Y."/>
            <person name="Chen G.-Z."/>
            <person name="Liu X.-D."/>
            <person name="Liao X.-Y."/>
            <person name="Jiang Y.-T."/>
            <person name="Yu X."/>
            <person name="Hao Y."/>
            <person name="Huang J."/>
            <person name="Zhao X.-W."/>
            <person name="Ke S."/>
            <person name="Chen Y.-Y."/>
            <person name="Wu W.-L."/>
            <person name="Hsu J.-L."/>
            <person name="Lin Y.-F."/>
            <person name="Huang M.-D."/>
            <person name="Li C.-Y."/>
            <person name="Huang L."/>
            <person name="Wang Z.-W."/>
            <person name="Zhao X."/>
            <person name="Zhong W.-Y."/>
            <person name="Peng D.-H."/>
            <person name="Ahmad S."/>
            <person name="Lan S."/>
            <person name="Zhang J.-S."/>
            <person name="Tsai W.-C."/>
            <person name="Van De Peer Y."/>
            <person name="Liu Z.-J."/>
        </authorList>
    </citation>
    <scope>NUCLEOTIDE SEQUENCE</scope>
    <source>
        <strain evidence="1">CP</strain>
        <tissue evidence="1">Leaves</tissue>
    </source>
</reference>
<dbReference type="AlphaFoldDB" id="A0AAV9F720"/>
<dbReference type="PANTHER" id="PTHR33116:SF78">
    <property type="entry name" value="OS12G0587133 PROTEIN"/>
    <property type="match status" value="1"/>
</dbReference>
<keyword evidence="2" id="KW-1185">Reference proteome</keyword>
<gene>
    <name evidence="1" type="ORF">QJS10_CPA03g01295</name>
</gene>
<accession>A0AAV9F720</accession>
<dbReference type="Proteomes" id="UP001180020">
    <property type="component" value="Unassembled WGS sequence"/>
</dbReference>
<dbReference type="PANTHER" id="PTHR33116">
    <property type="entry name" value="REVERSE TRANSCRIPTASE ZINC-BINDING DOMAIN-CONTAINING PROTEIN-RELATED-RELATED"/>
    <property type="match status" value="1"/>
</dbReference>
<name>A0AAV9F720_ACOCL</name>
<dbReference type="EMBL" id="JAUJYO010000003">
    <property type="protein sequence ID" value="KAK1320984.1"/>
    <property type="molecule type" value="Genomic_DNA"/>
</dbReference>
<evidence type="ECO:0000313" key="1">
    <source>
        <dbReference type="EMBL" id="KAK1320984.1"/>
    </source>
</evidence>
<sequence>MRLVGVSRLNAWVAKASTGASGGIVCMWNDQQWRVVDSMCGALSLSGYGRDIPMPDYGVPGEASRPPSTLRELLEGGMVPVIGKFTQRMEGWKGKLLSSGGRLVLLQAVLSNLPTYFLSLFKIPKGILQKIDGIRRRFLWSGPLFDRRKVHLVKGEIVCSSKRVGGL</sequence>
<reference evidence="1" key="1">
    <citation type="journal article" date="2023" name="Nat. Commun.">
        <title>Diploid and tetraploid genomes of Acorus and the evolution of monocots.</title>
        <authorList>
            <person name="Ma L."/>
            <person name="Liu K.W."/>
            <person name="Li Z."/>
            <person name="Hsiao Y.Y."/>
            <person name="Qi Y."/>
            <person name="Fu T."/>
            <person name="Tang G.D."/>
            <person name="Zhang D."/>
            <person name="Sun W.H."/>
            <person name="Liu D.K."/>
            <person name="Li Y."/>
            <person name="Chen G.Z."/>
            <person name="Liu X.D."/>
            <person name="Liao X.Y."/>
            <person name="Jiang Y.T."/>
            <person name="Yu X."/>
            <person name="Hao Y."/>
            <person name="Huang J."/>
            <person name="Zhao X.W."/>
            <person name="Ke S."/>
            <person name="Chen Y.Y."/>
            <person name="Wu W.L."/>
            <person name="Hsu J.L."/>
            <person name="Lin Y.F."/>
            <person name="Huang M.D."/>
            <person name="Li C.Y."/>
            <person name="Huang L."/>
            <person name="Wang Z.W."/>
            <person name="Zhao X."/>
            <person name="Zhong W.Y."/>
            <person name="Peng D.H."/>
            <person name="Ahmad S."/>
            <person name="Lan S."/>
            <person name="Zhang J.S."/>
            <person name="Tsai W.C."/>
            <person name="Van de Peer Y."/>
            <person name="Liu Z.J."/>
        </authorList>
    </citation>
    <scope>NUCLEOTIDE SEQUENCE</scope>
    <source>
        <strain evidence="1">CP</strain>
    </source>
</reference>
<organism evidence="1 2">
    <name type="scientific">Acorus calamus</name>
    <name type="common">Sweet flag</name>
    <dbReference type="NCBI Taxonomy" id="4465"/>
    <lineage>
        <taxon>Eukaryota</taxon>
        <taxon>Viridiplantae</taxon>
        <taxon>Streptophyta</taxon>
        <taxon>Embryophyta</taxon>
        <taxon>Tracheophyta</taxon>
        <taxon>Spermatophyta</taxon>
        <taxon>Magnoliopsida</taxon>
        <taxon>Liliopsida</taxon>
        <taxon>Acoraceae</taxon>
        <taxon>Acorus</taxon>
    </lineage>
</organism>
<proteinExistence type="predicted"/>